<feature type="compositionally biased region" description="Basic and acidic residues" evidence="1">
    <location>
        <begin position="733"/>
        <end position="745"/>
    </location>
</feature>
<feature type="compositionally biased region" description="Basic and acidic residues" evidence="1">
    <location>
        <begin position="366"/>
        <end position="402"/>
    </location>
</feature>
<feature type="compositionally biased region" description="Polar residues" evidence="1">
    <location>
        <begin position="265"/>
        <end position="276"/>
    </location>
</feature>
<dbReference type="AlphaFoldDB" id="A0AAJ8KHH7"/>
<reference evidence="2" key="1">
    <citation type="submission" date="2013-07" db="EMBL/GenBank/DDBJ databases">
        <authorList>
            <consortium name="The Broad Institute Genome Sequencing Platform"/>
            <person name="Cuomo C."/>
            <person name="Litvintseva A."/>
            <person name="Chen Y."/>
            <person name="Heitman J."/>
            <person name="Sun S."/>
            <person name="Springer D."/>
            <person name="Dromer F."/>
            <person name="Young S.K."/>
            <person name="Zeng Q."/>
            <person name="Gargeya S."/>
            <person name="Fitzgerald M."/>
            <person name="Abouelleil A."/>
            <person name="Alvarado L."/>
            <person name="Berlin A.M."/>
            <person name="Chapman S.B."/>
            <person name="Dewar J."/>
            <person name="Goldberg J."/>
            <person name="Griggs A."/>
            <person name="Gujja S."/>
            <person name="Hansen M."/>
            <person name="Howarth C."/>
            <person name="Imamovic A."/>
            <person name="Larimer J."/>
            <person name="McCowan C."/>
            <person name="Murphy C."/>
            <person name="Pearson M."/>
            <person name="Priest M."/>
            <person name="Roberts A."/>
            <person name="Saif S."/>
            <person name="Shea T."/>
            <person name="Sykes S."/>
            <person name="Wortman J."/>
            <person name="Nusbaum C."/>
            <person name="Birren B."/>
        </authorList>
    </citation>
    <scope>NUCLEOTIDE SEQUENCE</scope>
    <source>
        <strain evidence="2">CBS 10117</strain>
    </source>
</reference>
<sequence length="745" mass="85419">MSHTSFDGISSDIYPPRVRRTVDNVLVLHPGYYPDPGPEGFYPELQYPVQTRLGVRFNPRVNKNVYTQLNAVFMFGLSWDMTEQKIADLLKVVTTEMRFTSFRQHGLSSLMASIEFASARDADQVIAFVSNHRHLFSDSNNFVVRHSDIHASGFYADSTKDVLIVSEMLALSPPYIPPPYIPLPSPRNPTPSKSTNPDNWHAVGFSRDSFRSKRRSSTSSHWCPPRKRRQSSVSISDEARRSTRETINLSHAVIDPQQSKDETDLQSASDATNGHSDNGLALHMEPKSLLARIDMSDLPVHPLTPPICQLTREDLTRALEQLKELSSKMNLNGISSTHTQMPAYPTEHFTSPVAEQQDNPNARAARNGDHKDNKSSRTKDSDNAHLLRSDPEARKHTEDHARYTMRRSHHPPDKGDSLSDERYRKKTTRNHKRPRRHPTLTPKDLKAYRHHFSSRSQGGRPTKEPKYVGLSQAADKLIFGMKRRDVEMALRYSVCSVDEETSLEKDNEVGASRKKDAVLEQQKAENPSLIIGSPVESEEEEEQIEDERYRPELTMEKTTTWKKRKKARSRTKATSHSRVNLLGSMKFSNKPIQLYNRKIVKIVPTSLPSSLIQRDKTMDKDENEEMECYPPFTIYRVDELSEEVLGMMGFELRYTFNNNYLNSDKAWKTVNMPMPNRPDRSHLDAEGEDEDGLRMIRVLSLDREKSEDRIESILSDSSGSASRHDRRRKRESKRRDGNRRDRTII</sequence>
<proteinExistence type="predicted"/>
<protein>
    <recommendedName>
        <fullName evidence="4">RRM domain-containing protein</fullName>
    </recommendedName>
</protein>
<evidence type="ECO:0000256" key="1">
    <source>
        <dbReference type="SAM" id="MobiDB-lite"/>
    </source>
</evidence>
<feature type="compositionally biased region" description="Basic and acidic residues" evidence="1">
    <location>
        <begin position="410"/>
        <end position="423"/>
    </location>
</feature>
<organism evidence="2 3">
    <name type="scientific">Kwoniella dejecticola CBS 10117</name>
    <dbReference type="NCBI Taxonomy" id="1296121"/>
    <lineage>
        <taxon>Eukaryota</taxon>
        <taxon>Fungi</taxon>
        <taxon>Dikarya</taxon>
        <taxon>Basidiomycota</taxon>
        <taxon>Agaricomycotina</taxon>
        <taxon>Tremellomycetes</taxon>
        <taxon>Tremellales</taxon>
        <taxon>Cryptococcaceae</taxon>
        <taxon>Kwoniella</taxon>
    </lineage>
</organism>
<feature type="region of interest" description="Disordered" evidence="1">
    <location>
        <begin position="707"/>
        <end position="745"/>
    </location>
</feature>
<dbReference type="Proteomes" id="UP000078595">
    <property type="component" value="Chromosome 1"/>
</dbReference>
<accession>A0AAJ8KHH7</accession>
<dbReference type="RefSeq" id="XP_065824125.1">
    <property type="nucleotide sequence ID" value="XM_065968053.1"/>
</dbReference>
<dbReference type="SUPFAM" id="SSF54928">
    <property type="entry name" value="RNA-binding domain, RBD"/>
    <property type="match status" value="1"/>
</dbReference>
<keyword evidence="3" id="KW-1185">Reference proteome</keyword>
<reference evidence="2" key="2">
    <citation type="submission" date="2024-02" db="EMBL/GenBank/DDBJ databases">
        <title>Comparative genomics of Cryptococcus and Kwoniella reveals pathogenesis evolution and contrasting modes of karyotype evolution via chromosome fusion or intercentromeric recombination.</title>
        <authorList>
            <person name="Coelho M.A."/>
            <person name="David-Palma M."/>
            <person name="Shea T."/>
            <person name="Bowers K."/>
            <person name="McGinley-Smith S."/>
            <person name="Mohammad A.W."/>
            <person name="Gnirke A."/>
            <person name="Yurkov A.M."/>
            <person name="Nowrousian M."/>
            <person name="Sun S."/>
            <person name="Cuomo C.A."/>
            <person name="Heitman J."/>
        </authorList>
    </citation>
    <scope>NUCLEOTIDE SEQUENCE</scope>
    <source>
        <strain evidence="2">CBS 10117</strain>
    </source>
</reference>
<evidence type="ECO:0000313" key="2">
    <source>
        <dbReference type="EMBL" id="WWC57610.1"/>
    </source>
</evidence>
<feature type="compositionally biased region" description="Basic residues" evidence="1">
    <location>
        <begin position="424"/>
        <end position="438"/>
    </location>
</feature>
<dbReference type="KEGG" id="kdj:28963841"/>
<dbReference type="GeneID" id="28963841"/>
<dbReference type="GO" id="GO:0003676">
    <property type="term" value="F:nucleic acid binding"/>
    <property type="evidence" value="ECO:0007669"/>
    <property type="project" value="InterPro"/>
</dbReference>
<dbReference type="InterPro" id="IPR035979">
    <property type="entry name" value="RBD_domain_sf"/>
</dbReference>
<gene>
    <name evidence="2" type="ORF">I303_100142</name>
</gene>
<evidence type="ECO:0008006" key="4">
    <source>
        <dbReference type="Google" id="ProtNLM"/>
    </source>
</evidence>
<feature type="region of interest" description="Disordered" evidence="1">
    <location>
        <begin position="353"/>
        <end position="466"/>
    </location>
</feature>
<name>A0AAJ8KHH7_9TREE</name>
<evidence type="ECO:0000313" key="3">
    <source>
        <dbReference type="Proteomes" id="UP000078595"/>
    </source>
</evidence>
<dbReference type="EMBL" id="CP144530">
    <property type="protein sequence ID" value="WWC57610.1"/>
    <property type="molecule type" value="Genomic_DNA"/>
</dbReference>
<feature type="region of interest" description="Disordered" evidence="1">
    <location>
        <begin position="182"/>
        <end position="281"/>
    </location>
</feature>